<keyword evidence="5" id="KW-0539">Nucleus</keyword>
<dbReference type="SUPFAM" id="SSF57667">
    <property type="entry name" value="beta-beta-alpha zinc fingers"/>
    <property type="match status" value="1"/>
</dbReference>
<evidence type="ECO:0000256" key="3">
    <source>
        <dbReference type="ARBA" id="ARBA00022771"/>
    </source>
</evidence>
<dbReference type="SMART" id="SM00456">
    <property type="entry name" value="WW"/>
    <property type="match status" value="1"/>
</dbReference>
<dbReference type="GO" id="GO:0003723">
    <property type="term" value="F:RNA binding"/>
    <property type="evidence" value="ECO:0007669"/>
    <property type="project" value="TreeGrafter"/>
</dbReference>
<feature type="domain" description="Matrin-type" evidence="8">
    <location>
        <begin position="11"/>
        <end position="42"/>
    </location>
</feature>
<evidence type="ECO:0000256" key="6">
    <source>
        <dbReference type="SAM" id="MobiDB-lite"/>
    </source>
</evidence>
<dbReference type="Gene3D" id="3.30.160.60">
    <property type="entry name" value="Classic Zinc Finger"/>
    <property type="match status" value="1"/>
</dbReference>
<dbReference type="PROSITE" id="PS50171">
    <property type="entry name" value="ZF_MATRIN"/>
    <property type="match status" value="1"/>
</dbReference>
<organism evidence="9 10">
    <name type="scientific">Gryllus longicercus</name>
    <dbReference type="NCBI Taxonomy" id="2509291"/>
    <lineage>
        <taxon>Eukaryota</taxon>
        <taxon>Metazoa</taxon>
        <taxon>Ecdysozoa</taxon>
        <taxon>Arthropoda</taxon>
        <taxon>Hexapoda</taxon>
        <taxon>Insecta</taxon>
        <taxon>Pterygota</taxon>
        <taxon>Neoptera</taxon>
        <taxon>Polyneoptera</taxon>
        <taxon>Orthoptera</taxon>
        <taxon>Ensifera</taxon>
        <taxon>Gryllidea</taxon>
        <taxon>Grylloidea</taxon>
        <taxon>Gryllidae</taxon>
        <taxon>Gryllinae</taxon>
        <taxon>Gryllus</taxon>
    </lineage>
</organism>
<evidence type="ECO:0000313" key="10">
    <source>
        <dbReference type="Proteomes" id="UP001378592"/>
    </source>
</evidence>
<dbReference type="EMBL" id="JAZDUA010000776">
    <property type="protein sequence ID" value="KAK7789339.1"/>
    <property type="molecule type" value="Genomic_DNA"/>
</dbReference>
<dbReference type="GO" id="GO:0000398">
    <property type="term" value="P:mRNA splicing, via spliceosome"/>
    <property type="evidence" value="ECO:0007669"/>
    <property type="project" value="InterPro"/>
</dbReference>
<dbReference type="CDD" id="cd00201">
    <property type="entry name" value="WW"/>
    <property type="match status" value="1"/>
</dbReference>
<dbReference type="InterPro" id="IPR040023">
    <property type="entry name" value="WBP4"/>
</dbReference>
<feature type="domain" description="WW" evidence="7">
    <location>
        <begin position="139"/>
        <end position="166"/>
    </location>
</feature>
<feature type="region of interest" description="Disordered" evidence="6">
    <location>
        <begin position="97"/>
        <end position="126"/>
    </location>
</feature>
<evidence type="ECO:0000256" key="5">
    <source>
        <dbReference type="ARBA" id="ARBA00023242"/>
    </source>
</evidence>
<evidence type="ECO:0000256" key="4">
    <source>
        <dbReference type="ARBA" id="ARBA00022833"/>
    </source>
</evidence>
<dbReference type="InterPro" id="IPR000690">
    <property type="entry name" value="Matrin/U1-C_Znf_C2H2"/>
</dbReference>
<evidence type="ECO:0000259" key="8">
    <source>
        <dbReference type="PROSITE" id="PS50171"/>
    </source>
</evidence>
<sequence>MADYWKSNAKKYCEFCKCWIADNKPSVDFHEKGKRHKENVALRLKNIFRQSAKDHKEKKKLDEDFKKMEKAALESYKKDVERNADYTSQLLNQQLEKNKTKKTCPASVNDETKQRNQNKVNESNEDKELKLGTKILKIWYEAVSDEGYTYYWNTVTRESVWEPPEEGFTSLDEQKKLEKEKIQKEGKKKIEEARHKEDREKVKAEECRAFMEREKMKKRAKVVERIDQKSTRGLTPRGNPYGSWATIKRR</sequence>
<feature type="region of interest" description="Disordered" evidence="6">
    <location>
        <begin position="178"/>
        <end position="202"/>
    </location>
</feature>
<dbReference type="AlphaFoldDB" id="A0AAN9V6L9"/>
<dbReference type="PROSITE" id="PS50020">
    <property type="entry name" value="WW_DOMAIN_2"/>
    <property type="match status" value="1"/>
</dbReference>
<reference evidence="9 10" key="1">
    <citation type="submission" date="2024-03" db="EMBL/GenBank/DDBJ databases">
        <title>The genome assembly and annotation of the cricket Gryllus longicercus Weissman &amp; Gray.</title>
        <authorList>
            <person name="Szrajer S."/>
            <person name="Gray D."/>
            <person name="Ylla G."/>
        </authorList>
    </citation>
    <scope>NUCLEOTIDE SEQUENCE [LARGE SCALE GENOMIC DNA]</scope>
    <source>
        <strain evidence="9">DAG 2021-001</strain>
        <tissue evidence="9">Whole body minus gut</tissue>
    </source>
</reference>
<evidence type="ECO:0000259" key="7">
    <source>
        <dbReference type="PROSITE" id="PS50020"/>
    </source>
</evidence>
<protein>
    <recommendedName>
        <fullName evidence="11">WW domain-binding protein 4</fullName>
    </recommendedName>
</protein>
<dbReference type="Pfam" id="PF06220">
    <property type="entry name" value="zf-U1"/>
    <property type="match status" value="1"/>
</dbReference>
<dbReference type="SUPFAM" id="SSF51045">
    <property type="entry name" value="WW domain"/>
    <property type="match status" value="1"/>
</dbReference>
<dbReference type="GO" id="GO:0008270">
    <property type="term" value="F:zinc ion binding"/>
    <property type="evidence" value="ECO:0007669"/>
    <property type="project" value="UniProtKB-KW"/>
</dbReference>
<proteinExistence type="predicted"/>
<evidence type="ECO:0000256" key="1">
    <source>
        <dbReference type="ARBA" id="ARBA00004123"/>
    </source>
</evidence>
<gene>
    <name evidence="9" type="ORF">R5R35_002376</name>
</gene>
<evidence type="ECO:0000256" key="2">
    <source>
        <dbReference type="ARBA" id="ARBA00022723"/>
    </source>
</evidence>
<dbReference type="GO" id="GO:0071011">
    <property type="term" value="C:precatalytic spliceosome"/>
    <property type="evidence" value="ECO:0007669"/>
    <property type="project" value="TreeGrafter"/>
</dbReference>
<dbReference type="InterPro" id="IPR036236">
    <property type="entry name" value="Znf_C2H2_sf"/>
</dbReference>
<comment type="caution">
    <text evidence="9">The sequence shown here is derived from an EMBL/GenBank/DDBJ whole genome shotgun (WGS) entry which is preliminary data.</text>
</comment>
<dbReference type="SMART" id="SM00451">
    <property type="entry name" value="ZnF_U1"/>
    <property type="match status" value="1"/>
</dbReference>
<feature type="region of interest" description="Disordered" evidence="6">
    <location>
        <begin position="221"/>
        <end position="250"/>
    </location>
</feature>
<dbReference type="InterPro" id="IPR013085">
    <property type="entry name" value="U1-CZ_Znf_C2H2"/>
</dbReference>
<dbReference type="Pfam" id="PF00397">
    <property type="entry name" value="WW"/>
    <property type="match status" value="1"/>
</dbReference>
<comment type="subcellular location">
    <subcellularLocation>
        <location evidence="1">Nucleus</location>
    </subcellularLocation>
</comment>
<keyword evidence="3" id="KW-0863">Zinc-finger</keyword>
<dbReference type="Gene3D" id="2.20.70.10">
    <property type="match status" value="1"/>
</dbReference>
<dbReference type="PANTHER" id="PTHR13173">
    <property type="entry name" value="WW DOMAIN BINDING PROTEIN 4"/>
    <property type="match status" value="1"/>
</dbReference>
<evidence type="ECO:0000313" key="9">
    <source>
        <dbReference type="EMBL" id="KAK7789339.1"/>
    </source>
</evidence>
<dbReference type="PANTHER" id="PTHR13173:SF10">
    <property type="entry name" value="WW DOMAIN-BINDING PROTEIN 4"/>
    <property type="match status" value="1"/>
</dbReference>
<dbReference type="InterPro" id="IPR003604">
    <property type="entry name" value="Matrin/U1-like-C_Znf_C2H2"/>
</dbReference>
<accession>A0AAN9V6L9</accession>
<dbReference type="InterPro" id="IPR036020">
    <property type="entry name" value="WW_dom_sf"/>
</dbReference>
<feature type="compositionally biased region" description="Basic and acidic residues" evidence="6">
    <location>
        <begin position="221"/>
        <end position="230"/>
    </location>
</feature>
<dbReference type="Proteomes" id="UP001378592">
    <property type="component" value="Unassembled WGS sequence"/>
</dbReference>
<dbReference type="InterPro" id="IPR001202">
    <property type="entry name" value="WW_dom"/>
</dbReference>
<keyword evidence="10" id="KW-1185">Reference proteome</keyword>
<keyword evidence="2" id="KW-0479">Metal-binding</keyword>
<keyword evidence="4" id="KW-0862">Zinc</keyword>
<name>A0AAN9V6L9_9ORTH</name>
<evidence type="ECO:0008006" key="11">
    <source>
        <dbReference type="Google" id="ProtNLM"/>
    </source>
</evidence>